<evidence type="ECO:0000256" key="1">
    <source>
        <dbReference type="ARBA" id="ARBA00004370"/>
    </source>
</evidence>
<dbReference type="eggNOG" id="KOG0698">
    <property type="taxonomic scope" value="Eukaryota"/>
</dbReference>
<dbReference type="RefSeq" id="XP_001023414.2">
    <property type="nucleotide sequence ID" value="XM_001023414.3"/>
</dbReference>
<dbReference type="EMBL" id="GG662504">
    <property type="protein sequence ID" value="EAS03169.2"/>
    <property type="molecule type" value="Genomic_DNA"/>
</dbReference>
<dbReference type="CDD" id="cd00143">
    <property type="entry name" value="PP2Cc"/>
    <property type="match status" value="1"/>
</dbReference>
<dbReference type="InterPro" id="IPR001932">
    <property type="entry name" value="PPM-type_phosphatase-like_dom"/>
</dbReference>
<evidence type="ECO:0000313" key="5">
    <source>
        <dbReference type="Proteomes" id="UP000009168"/>
    </source>
</evidence>
<dbReference type="PROSITE" id="PS51746">
    <property type="entry name" value="PPM_2"/>
    <property type="match status" value="1"/>
</dbReference>
<protein>
    <submittedName>
        <fullName evidence="4">Protein phosphatase 2C containing protein</fullName>
    </submittedName>
</protein>
<dbReference type="Pfam" id="PF00481">
    <property type="entry name" value="PP2C"/>
    <property type="match status" value="1"/>
</dbReference>
<reference evidence="5" key="1">
    <citation type="journal article" date="2006" name="PLoS Biol.">
        <title>Macronuclear genome sequence of the ciliate Tetrahymena thermophila, a model eukaryote.</title>
        <authorList>
            <person name="Eisen J.A."/>
            <person name="Coyne R.S."/>
            <person name="Wu M."/>
            <person name="Wu D."/>
            <person name="Thiagarajan M."/>
            <person name="Wortman J.R."/>
            <person name="Badger J.H."/>
            <person name="Ren Q."/>
            <person name="Amedeo P."/>
            <person name="Jones K.M."/>
            <person name="Tallon L.J."/>
            <person name="Delcher A.L."/>
            <person name="Salzberg S.L."/>
            <person name="Silva J.C."/>
            <person name="Haas B.J."/>
            <person name="Majoros W.H."/>
            <person name="Farzad M."/>
            <person name="Carlton J.M."/>
            <person name="Smith R.K. Jr."/>
            <person name="Garg J."/>
            <person name="Pearlman R.E."/>
            <person name="Karrer K.M."/>
            <person name="Sun L."/>
            <person name="Manning G."/>
            <person name="Elde N.C."/>
            <person name="Turkewitz A.P."/>
            <person name="Asai D.J."/>
            <person name="Wilkes D.E."/>
            <person name="Wang Y."/>
            <person name="Cai H."/>
            <person name="Collins K."/>
            <person name="Stewart B.A."/>
            <person name="Lee S.R."/>
            <person name="Wilamowska K."/>
            <person name="Weinberg Z."/>
            <person name="Ruzzo W.L."/>
            <person name="Wloga D."/>
            <person name="Gaertig J."/>
            <person name="Frankel J."/>
            <person name="Tsao C.-C."/>
            <person name="Gorovsky M.A."/>
            <person name="Keeling P.J."/>
            <person name="Waller R.F."/>
            <person name="Patron N.J."/>
            <person name="Cherry J.M."/>
            <person name="Stover N.A."/>
            <person name="Krieger C.J."/>
            <person name="del Toro C."/>
            <person name="Ryder H.F."/>
            <person name="Williamson S.C."/>
            <person name="Barbeau R.A."/>
            <person name="Hamilton E.P."/>
            <person name="Orias E."/>
        </authorList>
    </citation>
    <scope>NUCLEOTIDE SEQUENCE [LARGE SCALE GENOMIC DNA]</scope>
    <source>
        <strain evidence="5">SB210</strain>
    </source>
</reference>
<comment type="subcellular location">
    <subcellularLocation>
        <location evidence="1">Membrane</location>
    </subcellularLocation>
</comment>
<keyword evidence="2" id="KW-0472">Membrane</keyword>
<evidence type="ECO:0000259" key="3">
    <source>
        <dbReference type="PROSITE" id="PS51746"/>
    </source>
</evidence>
<dbReference type="GO" id="GO:0004722">
    <property type="term" value="F:protein serine/threonine phosphatase activity"/>
    <property type="evidence" value="ECO:0007669"/>
    <property type="project" value="InterPro"/>
</dbReference>
<dbReference type="SUPFAM" id="SSF81606">
    <property type="entry name" value="PP2C-like"/>
    <property type="match status" value="1"/>
</dbReference>
<proteinExistence type="predicted"/>
<dbReference type="OrthoDB" id="10264738at2759"/>
<keyword evidence="5" id="KW-1185">Reference proteome</keyword>
<dbReference type="AlphaFoldDB" id="I7MA07"/>
<dbReference type="GeneID" id="7834732"/>
<dbReference type="InParanoid" id="I7MA07"/>
<evidence type="ECO:0000313" key="4">
    <source>
        <dbReference type="EMBL" id="EAS03169.2"/>
    </source>
</evidence>
<dbReference type="PANTHER" id="PTHR47992">
    <property type="entry name" value="PROTEIN PHOSPHATASE"/>
    <property type="match status" value="1"/>
</dbReference>
<accession>I7MA07</accession>
<dbReference type="GO" id="GO:0016020">
    <property type="term" value="C:membrane"/>
    <property type="evidence" value="ECO:0007669"/>
    <property type="project" value="UniProtKB-SubCell"/>
</dbReference>
<dbReference type="SMART" id="SM00331">
    <property type="entry name" value="PP2C_SIG"/>
    <property type="match status" value="1"/>
</dbReference>
<dbReference type="InterPro" id="IPR015655">
    <property type="entry name" value="PP2C"/>
</dbReference>
<dbReference type="Gene3D" id="3.60.40.10">
    <property type="entry name" value="PPM-type phosphatase domain"/>
    <property type="match status" value="1"/>
</dbReference>
<organism evidence="4 5">
    <name type="scientific">Tetrahymena thermophila (strain SB210)</name>
    <dbReference type="NCBI Taxonomy" id="312017"/>
    <lineage>
        <taxon>Eukaryota</taxon>
        <taxon>Sar</taxon>
        <taxon>Alveolata</taxon>
        <taxon>Ciliophora</taxon>
        <taxon>Intramacronucleata</taxon>
        <taxon>Oligohymenophorea</taxon>
        <taxon>Hymenostomatida</taxon>
        <taxon>Tetrahymenina</taxon>
        <taxon>Tetrahymenidae</taxon>
        <taxon>Tetrahymena</taxon>
    </lineage>
</organism>
<dbReference type="SMART" id="SM00332">
    <property type="entry name" value="PP2Cc"/>
    <property type="match status" value="1"/>
</dbReference>
<dbReference type="Proteomes" id="UP000009168">
    <property type="component" value="Unassembled WGS sequence"/>
</dbReference>
<dbReference type="KEGG" id="tet:TTHERM_00446510"/>
<dbReference type="InterPro" id="IPR036457">
    <property type="entry name" value="PPM-type-like_dom_sf"/>
</dbReference>
<dbReference type="STRING" id="312017.I7MA07"/>
<name>I7MA07_TETTS</name>
<feature type="domain" description="PPM-type phosphatase" evidence="3">
    <location>
        <begin position="26"/>
        <end position="276"/>
    </location>
</feature>
<sequence>MMKTSQIRSNYQAKKIYMPRALGVKEYAFYDDINIQYRQTMEDGFFIADNFLDDGGKSILFGVLDGHGGSDVVEFVKQNFTKEFSDEYKKTPKDVVDVLKRTFLRVDELVKQKCKSQEVGSTACIGFIRLEEAKRVLYIANVGDTAGLVLDDTQAHNVTIEHKASNPREIERIKKAGGSVIYDRVAGVLAVSRAFGDHSLRNFGVIAQPDVTRMELRMIHKYLVVASDGLWDVVIPKEVLEVSKLKSNSEEVAAELLKRALLNGSRDNTSVMVLRLN</sequence>
<gene>
    <name evidence="4" type="ORF">TTHERM_00446510</name>
</gene>
<evidence type="ECO:0000256" key="2">
    <source>
        <dbReference type="ARBA" id="ARBA00023136"/>
    </source>
</evidence>